<dbReference type="InterPro" id="IPR039425">
    <property type="entry name" value="RNA_pol_sigma-70-like"/>
</dbReference>
<evidence type="ECO:0000259" key="6">
    <source>
        <dbReference type="Pfam" id="PF08281"/>
    </source>
</evidence>
<keyword evidence="4" id="KW-0804">Transcription</keyword>
<dbReference type="PANTHER" id="PTHR43133">
    <property type="entry name" value="RNA POLYMERASE ECF-TYPE SIGMA FACTO"/>
    <property type="match status" value="1"/>
</dbReference>
<evidence type="ECO:0000259" key="5">
    <source>
        <dbReference type="Pfam" id="PF04542"/>
    </source>
</evidence>
<keyword evidence="7" id="KW-0240">DNA-directed RNA polymerase</keyword>
<dbReference type="InterPro" id="IPR014284">
    <property type="entry name" value="RNA_pol_sigma-70_dom"/>
</dbReference>
<feature type="domain" description="RNA polymerase sigma-70 region 2" evidence="5">
    <location>
        <begin position="7"/>
        <end position="72"/>
    </location>
</feature>
<dbReference type="KEGG" id="acou:A5CBH24_16920"/>
<evidence type="ECO:0000313" key="8">
    <source>
        <dbReference type="Proteomes" id="UP000318946"/>
    </source>
</evidence>
<dbReference type="InterPro" id="IPR013249">
    <property type="entry name" value="RNA_pol_sigma70_r4_t2"/>
</dbReference>
<organism evidence="7 8">
    <name type="scientific">Alistipes communis</name>
    <dbReference type="NCBI Taxonomy" id="2585118"/>
    <lineage>
        <taxon>Bacteria</taxon>
        <taxon>Pseudomonadati</taxon>
        <taxon>Bacteroidota</taxon>
        <taxon>Bacteroidia</taxon>
        <taxon>Bacteroidales</taxon>
        <taxon>Rikenellaceae</taxon>
        <taxon>Alistipes</taxon>
    </lineage>
</organism>
<dbReference type="SUPFAM" id="SSF88946">
    <property type="entry name" value="Sigma2 domain of RNA polymerase sigma factors"/>
    <property type="match status" value="1"/>
</dbReference>
<dbReference type="SUPFAM" id="SSF88659">
    <property type="entry name" value="Sigma3 and sigma4 domains of RNA polymerase sigma factors"/>
    <property type="match status" value="1"/>
</dbReference>
<dbReference type="Gene3D" id="1.10.1740.10">
    <property type="match status" value="1"/>
</dbReference>
<dbReference type="GO" id="GO:0016987">
    <property type="term" value="F:sigma factor activity"/>
    <property type="evidence" value="ECO:0007669"/>
    <property type="project" value="UniProtKB-KW"/>
</dbReference>
<evidence type="ECO:0000256" key="3">
    <source>
        <dbReference type="ARBA" id="ARBA00023082"/>
    </source>
</evidence>
<dbReference type="InterPro" id="IPR013325">
    <property type="entry name" value="RNA_pol_sigma_r2"/>
</dbReference>
<dbReference type="GO" id="GO:0006352">
    <property type="term" value="P:DNA-templated transcription initiation"/>
    <property type="evidence" value="ECO:0007669"/>
    <property type="project" value="InterPro"/>
</dbReference>
<proteinExistence type="inferred from homology"/>
<name>A0A4Y1WVS5_9BACT</name>
<keyword evidence="3" id="KW-0731">Sigma factor</keyword>
<dbReference type="Pfam" id="PF04542">
    <property type="entry name" value="Sigma70_r2"/>
    <property type="match status" value="1"/>
</dbReference>
<dbReference type="Proteomes" id="UP000318946">
    <property type="component" value="Chromosome"/>
</dbReference>
<evidence type="ECO:0000313" key="7">
    <source>
        <dbReference type="EMBL" id="BBL04379.1"/>
    </source>
</evidence>
<sequence length="175" mass="21166">MKSYEVLFHRYYDLFLTFTKRVVREHVAAEDIVQEVFMQLWLGRDRLDEHRSLYNLLFTMTKHRIYDHFRRRYNLEALRRPLSEFDAVSDEAESPESGLEAEQLRQTIARTVAAMPPQRRTIFALSRQENLSRQEIARRLGVSVRTVDKHLELALREIRLRIKDFQWVLLLFLFR</sequence>
<dbReference type="InterPro" id="IPR014327">
    <property type="entry name" value="RNA_pol_sigma70_bacteroid"/>
</dbReference>
<dbReference type="InterPro" id="IPR036388">
    <property type="entry name" value="WH-like_DNA-bd_sf"/>
</dbReference>
<comment type="similarity">
    <text evidence="1">Belongs to the sigma-70 factor family. ECF subfamily.</text>
</comment>
<dbReference type="GO" id="GO:0003677">
    <property type="term" value="F:DNA binding"/>
    <property type="evidence" value="ECO:0007669"/>
    <property type="project" value="InterPro"/>
</dbReference>
<dbReference type="PANTHER" id="PTHR43133:SF46">
    <property type="entry name" value="RNA POLYMERASE SIGMA-70 FACTOR ECF SUBFAMILY"/>
    <property type="match status" value="1"/>
</dbReference>
<evidence type="ECO:0000256" key="4">
    <source>
        <dbReference type="ARBA" id="ARBA00023163"/>
    </source>
</evidence>
<protein>
    <submittedName>
        <fullName evidence="7">DNA-directed RNA polymerase sigma-70 factor</fullName>
    </submittedName>
</protein>
<dbReference type="Gene3D" id="1.10.10.10">
    <property type="entry name" value="Winged helix-like DNA-binding domain superfamily/Winged helix DNA-binding domain"/>
    <property type="match status" value="1"/>
</dbReference>
<dbReference type="AlphaFoldDB" id="A0A4Y1WVS5"/>
<dbReference type="NCBIfam" id="TIGR02937">
    <property type="entry name" value="sigma70-ECF"/>
    <property type="match status" value="1"/>
</dbReference>
<feature type="domain" description="RNA polymerase sigma factor 70 region 4 type 2" evidence="6">
    <location>
        <begin position="106"/>
        <end position="157"/>
    </location>
</feature>
<keyword evidence="2" id="KW-0805">Transcription regulation</keyword>
<dbReference type="InterPro" id="IPR007627">
    <property type="entry name" value="RNA_pol_sigma70_r2"/>
</dbReference>
<evidence type="ECO:0000256" key="1">
    <source>
        <dbReference type="ARBA" id="ARBA00010641"/>
    </source>
</evidence>
<accession>A0A4Y1WVS5</accession>
<gene>
    <name evidence="7" type="ORF">A5CBH24_16920</name>
</gene>
<dbReference type="InterPro" id="IPR013324">
    <property type="entry name" value="RNA_pol_sigma_r3/r4-like"/>
</dbReference>
<evidence type="ECO:0000256" key="2">
    <source>
        <dbReference type="ARBA" id="ARBA00023015"/>
    </source>
</evidence>
<keyword evidence="8" id="KW-1185">Reference proteome</keyword>
<dbReference type="EMBL" id="AP019735">
    <property type="protein sequence ID" value="BBL04379.1"/>
    <property type="molecule type" value="Genomic_DNA"/>
</dbReference>
<reference evidence="8" key="1">
    <citation type="submission" date="2019-06" db="EMBL/GenBank/DDBJ databases">
        <title>Alistipes onderdonkii subsp. vulgaris subsp. nov., Alistipes dispar sp. nov. and Alistipes communis sp. nov., isolated from human faeces, and creation of Alistipes onderdonkii subsp. onderdonkii subsp. nov.</title>
        <authorList>
            <person name="Sakamoto M."/>
            <person name="Ikeyama N."/>
            <person name="Ogata Y."/>
            <person name="Suda W."/>
            <person name="Iino T."/>
            <person name="Hattori M."/>
            <person name="Ohkuma M."/>
        </authorList>
    </citation>
    <scope>NUCLEOTIDE SEQUENCE [LARGE SCALE GENOMIC DNA]</scope>
    <source>
        <strain evidence="8">5CBH24</strain>
    </source>
</reference>
<dbReference type="NCBIfam" id="TIGR02985">
    <property type="entry name" value="Sig70_bacteroi1"/>
    <property type="match status" value="1"/>
</dbReference>
<dbReference type="GO" id="GO:0000428">
    <property type="term" value="C:DNA-directed RNA polymerase complex"/>
    <property type="evidence" value="ECO:0007669"/>
    <property type="project" value="UniProtKB-KW"/>
</dbReference>
<dbReference type="Pfam" id="PF08281">
    <property type="entry name" value="Sigma70_r4_2"/>
    <property type="match status" value="1"/>
</dbReference>